<organism evidence="1 2">
    <name type="scientific">Triparma laevis f. inornata</name>
    <dbReference type="NCBI Taxonomy" id="1714386"/>
    <lineage>
        <taxon>Eukaryota</taxon>
        <taxon>Sar</taxon>
        <taxon>Stramenopiles</taxon>
        <taxon>Ochrophyta</taxon>
        <taxon>Bolidophyceae</taxon>
        <taxon>Parmales</taxon>
        <taxon>Triparmaceae</taxon>
        <taxon>Triparma</taxon>
    </lineage>
</organism>
<dbReference type="AlphaFoldDB" id="A0A9W6ZSH7"/>
<gene>
    <name evidence="1" type="ORF">TL16_g02917</name>
</gene>
<evidence type="ECO:0000313" key="2">
    <source>
        <dbReference type="Proteomes" id="UP001162640"/>
    </source>
</evidence>
<dbReference type="Proteomes" id="UP001162640">
    <property type="component" value="Unassembled WGS sequence"/>
</dbReference>
<name>A0A9W6ZSH7_9STRA</name>
<evidence type="ECO:0000313" key="1">
    <source>
        <dbReference type="EMBL" id="GMH59864.1"/>
    </source>
</evidence>
<accession>A0A9W6ZSH7</accession>
<sequence>MSKSIVTEALEYSKSHKMSGNRDGDYEGKENEEGILDVPQTQNLTTSTTVSAAPAVVNEFMHTPEFRRYFVEFVHVQTLIALRFATKAWKVVAEKVIDEGVRRGELFVHDGKDTIMYHNDPLEERRKLVTRVSPMALRPSVMVL</sequence>
<dbReference type="EMBL" id="BLQM01000074">
    <property type="protein sequence ID" value="GMH59864.1"/>
    <property type="molecule type" value="Genomic_DNA"/>
</dbReference>
<proteinExistence type="predicted"/>
<comment type="caution">
    <text evidence="1">The sequence shown here is derived from an EMBL/GenBank/DDBJ whole genome shotgun (WGS) entry which is preliminary data.</text>
</comment>
<reference evidence="2" key="1">
    <citation type="journal article" date="2023" name="Commun. Biol.">
        <title>Genome analysis of Parmales, the sister group of diatoms, reveals the evolutionary specialization of diatoms from phago-mixotrophs to photoautotrophs.</title>
        <authorList>
            <person name="Ban H."/>
            <person name="Sato S."/>
            <person name="Yoshikawa S."/>
            <person name="Yamada K."/>
            <person name="Nakamura Y."/>
            <person name="Ichinomiya M."/>
            <person name="Sato N."/>
            <person name="Blanc-Mathieu R."/>
            <person name="Endo H."/>
            <person name="Kuwata A."/>
            <person name="Ogata H."/>
        </authorList>
    </citation>
    <scope>NUCLEOTIDE SEQUENCE [LARGE SCALE GENOMIC DNA]</scope>
</reference>
<protein>
    <submittedName>
        <fullName evidence="1">Uncharacterized protein</fullName>
    </submittedName>
</protein>